<feature type="transmembrane region" description="Helical" evidence="7">
    <location>
        <begin position="353"/>
        <end position="372"/>
    </location>
</feature>
<evidence type="ECO:0000256" key="4">
    <source>
        <dbReference type="ARBA" id="ARBA00022692"/>
    </source>
</evidence>
<feature type="transmembrane region" description="Helical" evidence="7">
    <location>
        <begin position="223"/>
        <end position="242"/>
    </location>
</feature>
<name>A0AA88A2F5_FICCA</name>
<dbReference type="InterPro" id="IPR000715">
    <property type="entry name" value="Glycosyl_transferase_4"/>
</dbReference>
<dbReference type="Proteomes" id="UP001187192">
    <property type="component" value="Unassembled WGS sequence"/>
</dbReference>
<evidence type="ECO:0000256" key="7">
    <source>
        <dbReference type="SAM" id="Phobius"/>
    </source>
</evidence>
<feature type="transmembrane region" description="Helical" evidence="7">
    <location>
        <begin position="285"/>
        <end position="308"/>
    </location>
</feature>
<dbReference type="InterPro" id="IPR003524">
    <property type="entry name" value="PNAcMuramoyl-5peptid_Trfase"/>
</dbReference>
<dbReference type="GO" id="GO:0071555">
    <property type="term" value="P:cell wall organization"/>
    <property type="evidence" value="ECO:0007669"/>
    <property type="project" value="TreeGrafter"/>
</dbReference>
<sequence length="504" mass="53773">MKLLQSRPLDLPSLSPPLPVLSSFSRFCSLPTLPKSPSAFRLHSSDSSYASFKDSADIPLLDDWGENEETKGYMISSSDSENSDTEFLVTPVTEVDLPTSSVSSNKDALNVATHRGKCGRWDRGERISGRILGTMVVWIKHGALLNTGLIIFLTMVLVYVDWCAWRIVRLPLVPFHLTRPFLISAALASCAGYVCVPLLYGLKMYQIIRKEGPARHSVKERTPTMGGLFFVPIGVAVAKYIAGSSCPEVSGAAAATLAFGAIGLLDDIFMLVKNHNSGLSGHLKLLLEIAVGACFSFWLSTTSIASPYGMKMLVPLPAPLGLVHLGKWYLMLTSFCLVSMGNGVNLTDGLDGLAGGIAALAFVGMSIAVLPICPDVSMFGASMAGACVGFLLHNRYKASVFMGDTGSLALGGALAAMAACTGMFFPLFISSGIFVIEASSVVMQVLYFKTTKYFQGAGRRLFRMAPIHHHLELCGIKEPLIVAGAYAVSSALALFAGYLGLISA</sequence>
<keyword evidence="5 7" id="KW-1133">Transmembrane helix</keyword>
<dbReference type="PROSITE" id="PS01348">
    <property type="entry name" value="MRAY_2"/>
    <property type="match status" value="1"/>
</dbReference>
<proteinExistence type="inferred from homology"/>
<evidence type="ECO:0000256" key="5">
    <source>
        <dbReference type="ARBA" id="ARBA00022989"/>
    </source>
</evidence>
<feature type="transmembrane region" description="Helical" evidence="7">
    <location>
        <begin position="180"/>
        <end position="202"/>
    </location>
</feature>
<dbReference type="Pfam" id="PF00953">
    <property type="entry name" value="Glycos_transf_4"/>
    <property type="match status" value="1"/>
</dbReference>
<dbReference type="InterPro" id="IPR018480">
    <property type="entry name" value="PNAcMuramoyl-5peptid_Trfase_CS"/>
</dbReference>
<dbReference type="EMBL" id="BTGU01000016">
    <property type="protein sequence ID" value="GMN43282.1"/>
    <property type="molecule type" value="Genomic_DNA"/>
</dbReference>
<keyword evidence="9" id="KW-1185">Reference proteome</keyword>
<dbReference type="PROSITE" id="PS01347">
    <property type="entry name" value="MRAY_1"/>
    <property type="match status" value="1"/>
</dbReference>
<comment type="similarity">
    <text evidence="2">Belongs to the glycosyltransferase 4 family. MraY subfamily.</text>
</comment>
<feature type="transmembrane region" description="Helical" evidence="7">
    <location>
        <begin position="143"/>
        <end position="160"/>
    </location>
</feature>
<keyword evidence="6 7" id="KW-0472">Membrane</keyword>
<feature type="transmembrane region" description="Helical" evidence="7">
    <location>
        <begin position="480"/>
        <end position="501"/>
    </location>
</feature>
<evidence type="ECO:0000256" key="6">
    <source>
        <dbReference type="ARBA" id="ARBA00023136"/>
    </source>
</evidence>
<evidence type="ECO:0000313" key="9">
    <source>
        <dbReference type="Proteomes" id="UP001187192"/>
    </source>
</evidence>
<feature type="transmembrane region" description="Helical" evidence="7">
    <location>
        <begin position="378"/>
        <end position="396"/>
    </location>
</feature>
<comment type="subcellular location">
    <subcellularLocation>
        <location evidence="1">Membrane</location>
        <topology evidence="1">Multi-pass membrane protein</topology>
    </subcellularLocation>
</comment>
<evidence type="ECO:0000256" key="3">
    <source>
        <dbReference type="ARBA" id="ARBA00022679"/>
    </source>
</evidence>
<feature type="transmembrane region" description="Helical" evidence="7">
    <location>
        <begin position="254"/>
        <end position="273"/>
    </location>
</feature>
<evidence type="ECO:0000256" key="1">
    <source>
        <dbReference type="ARBA" id="ARBA00004141"/>
    </source>
</evidence>
<dbReference type="NCBIfam" id="TIGR00445">
    <property type="entry name" value="mraY"/>
    <property type="match status" value="1"/>
</dbReference>
<dbReference type="GO" id="GO:0008963">
    <property type="term" value="F:phospho-N-acetylmuramoyl-pentapeptide-transferase activity"/>
    <property type="evidence" value="ECO:0007669"/>
    <property type="project" value="InterPro"/>
</dbReference>
<accession>A0AA88A2F5</accession>
<dbReference type="AlphaFoldDB" id="A0AA88A2F5"/>
<dbReference type="CDD" id="cd06852">
    <property type="entry name" value="GT_MraY"/>
    <property type="match status" value="1"/>
</dbReference>
<keyword evidence="3" id="KW-0808">Transferase</keyword>
<dbReference type="PANTHER" id="PTHR22926">
    <property type="entry name" value="PHOSPHO-N-ACETYLMURAMOYL-PENTAPEPTIDE-TRANSFERASE"/>
    <property type="match status" value="1"/>
</dbReference>
<dbReference type="PANTHER" id="PTHR22926:SF5">
    <property type="entry name" value="PHOSPHO-N-ACETYLMURAMOYL-PENTAPEPTIDE-TRANSFERASE HOMOLOG"/>
    <property type="match status" value="1"/>
</dbReference>
<evidence type="ECO:0000256" key="2">
    <source>
        <dbReference type="ARBA" id="ARBA00005583"/>
    </source>
</evidence>
<reference evidence="8" key="1">
    <citation type="submission" date="2023-07" db="EMBL/GenBank/DDBJ databases">
        <title>draft genome sequence of fig (Ficus carica).</title>
        <authorList>
            <person name="Takahashi T."/>
            <person name="Nishimura K."/>
        </authorList>
    </citation>
    <scope>NUCLEOTIDE SEQUENCE</scope>
</reference>
<organism evidence="8 9">
    <name type="scientific">Ficus carica</name>
    <name type="common">Common fig</name>
    <dbReference type="NCBI Taxonomy" id="3494"/>
    <lineage>
        <taxon>Eukaryota</taxon>
        <taxon>Viridiplantae</taxon>
        <taxon>Streptophyta</taxon>
        <taxon>Embryophyta</taxon>
        <taxon>Tracheophyta</taxon>
        <taxon>Spermatophyta</taxon>
        <taxon>Magnoliopsida</taxon>
        <taxon>eudicotyledons</taxon>
        <taxon>Gunneridae</taxon>
        <taxon>Pentapetalae</taxon>
        <taxon>rosids</taxon>
        <taxon>fabids</taxon>
        <taxon>Rosales</taxon>
        <taxon>Moraceae</taxon>
        <taxon>Ficeae</taxon>
        <taxon>Ficus</taxon>
    </lineage>
</organism>
<protein>
    <recommendedName>
        <fullName evidence="10">Phospho-N-acetylmuramoyl-pentapeptide- transferase homolog</fullName>
    </recommendedName>
</protein>
<dbReference type="GO" id="GO:0005886">
    <property type="term" value="C:plasma membrane"/>
    <property type="evidence" value="ECO:0007669"/>
    <property type="project" value="TreeGrafter"/>
</dbReference>
<gene>
    <name evidence="8" type="ORF">TIFTF001_012482</name>
</gene>
<dbReference type="GO" id="GO:0044038">
    <property type="term" value="P:cell wall macromolecule biosynthetic process"/>
    <property type="evidence" value="ECO:0007669"/>
    <property type="project" value="TreeGrafter"/>
</dbReference>
<keyword evidence="4 7" id="KW-0812">Transmembrane</keyword>
<evidence type="ECO:0008006" key="10">
    <source>
        <dbReference type="Google" id="ProtNLM"/>
    </source>
</evidence>
<feature type="transmembrane region" description="Helical" evidence="7">
    <location>
        <begin position="408"/>
        <end position="436"/>
    </location>
</feature>
<comment type="caution">
    <text evidence="8">The sequence shown here is derived from an EMBL/GenBank/DDBJ whole genome shotgun (WGS) entry which is preliminary data.</text>
</comment>
<evidence type="ECO:0000313" key="8">
    <source>
        <dbReference type="EMBL" id="GMN43282.1"/>
    </source>
</evidence>
<dbReference type="HAMAP" id="MF_00038">
    <property type="entry name" value="MraY"/>
    <property type="match status" value="1"/>
</dbReference>